<dbReference type="InterPro" id="IPR013094">
    <property type="entry name" value="AB_hydrolase_3"/>
</dbReference>
<organism evidence="3 4">
    <name type="scientific">Sinobaca qinghaiensis</name>
    <dbReference type="NCBI Taxonomy" id="342944"/>
    <lineage>
        <taxon>Bacteria</taxon>
        <taxon>Bacillati</taxon>
        <taxon>Bacillota</taxon>
        <taxon>Bacilli</taxon>
        <taxon>Bacillales</taxon>
        <taxon>Sporolactobacillaceae</taxon>
        <taxon>Sinobaca</taxon>
    </lineage>
</organism>
<dbReference type="RefSeq" id="WP_170146872.1">
    <property type="nucleotide sequence ID" value="NZ_RAPK01000008.1"/>
</dbReference>
<dbReference type="Gene3D" id="3.40.50.1820">
    <property type="entry name" value="alpha/beta hydrolase"/>
    <property type="match status" value="1"/>
</dbReference>
<gene>
    <name evidence="3" type="ORF">ATL39_1640</name>
</gene>
<protein>
    <submittedName>
        <fullName evidence="3">Acetyl esterase</fullName>
    </submittedName>
</protein>
<dbReference type="AlphaFoldDB" id="A0A419V498"/>
<dbReference type="Proteomes" id="UP000285120">
    <property type="component" value="Unassembled WGS sequence"/>
</dbReference>
<dbReference type="PANTHER" id="PTHR48081:SF8">
    <property type="entry name" value="ALPHA_BETA HYDROLASE FOLD-3 DOMAIN-CONTAINING PROTEIN-RELATED"/>
    <property type="match status" value="1"/>
</dbReference>
<sequence>MINTWQAKAIRKKASFKKRPSTINIQAVASAEKRLISTTGRLTPVTFYYPVRSGTAKLPIYINLHGGGFVHGDASQDDPYCRYIANEASCLVVNINYAKAPESPFPAALEESYEVIKWVVDHAESLGANKDRLAVGGQSAGGNLAAALTLLAAIRKEFSFSKQILNYPVLDLVTPSEEKPVLDENRVIPAKQMTFYNNCYVLDKESAKNPLASPIMAENMNGVPPALVITAEYDSLAEEAELYAAKLIKHGIEAEHRRFDGCEHAFTHDGPNRQAEEAWELIAGSLKTSLHTNEPASSSTTK</sequence>
<proteinExistence type="predicted"/>
<evidence type="ECO:0000313" key="4">
    <source>
        <dbReference type="Proteomes" id="UP000285120"/>
    </source>
</evidence>
<reference evidence="3 4" key="1">
    <citation type="submission" date="2018-09" db="EMBL/GenBank/DDBJ databases">
        <title>Genomic Encyclopedia of Archaeal and Bacterial Type Strains, Phase II (KMG-II): from individual species to whole genera.</title>
        <authorList>
            <person name="Goeker M."/>
        </authorList>
    </citation>
    <scope>NUCLEOTIDE SEQUENCE [LARGE SCALE GENOMIC DNA]</scope>
    <source>
        <strain evidence="3 4">DSM 17008</strain>
    </source>
</reference>
<accession>A0A419V498</accession>
<comment type="caution">
    <text evidence="3">The sequence shown here is derived from an EMBL/GenBank/DDBJ whole genome shotgun (WGS) entry which is preliminary data.</text>
</comment>
<dbReference type="PANTHER" id="PTHR48081">
    <property type="entry name" value="AB HYDROLASE SUPERFAMILY PROTEIN C4A8.06C"/>
    <property type="match status" value="1"/>
</dbReference>
<evidence type="ECO:0000313" key="3">
    <source>
        <dbReference type="EMBL" id="RKD73348.1"/>
    </source>
</evidence>
<dbReference type="InterPro" id="IPR050300">
    <property type="entry name" value="GDXG_lipolytic_enzyme"/>
</dbReference>
<dbReference type="InterPro" id="IPR029058">
    <property type="entry name" value="AB_hydrolase_fold"/>
</dbReference>
<keyword evidence="4" id="KW-1185">Reference proteome</keyword>
<keyword evidence="1" id="KW-0378">Hydrolase</keyword>
<evidence type="ECO:0000256" key="1">
    <source>
        <dbReference type="ARBA" id="ARBA00022801"/>
    </source>
</evidence>
<evidence type="ECO:0000259" key="2">
    <source>
        <dbReference type="Pfam" id="PF07859"/>
    </source>
</evidence>
<dbReference type="EMBL" id="RAPK01000008">
    <property type="protein sequence ID" value="RKD73348.1"/>
    <property type="molecule type" value="Genomic_DNA"/>
</dbReference>
<dbReference type="SUPFAM" id="SSF53474">
    <property type="entry name" value="alpha/beta-Hydrolases"/>
    <property type="match status" value="1"/>
</dbReference>
<name>A0A419V498_9BACL</name>
<feature type="domain" description="Alpha/beta hydrolase fold-3" evidence="2">
    <location>
        <begin position="62"/>
        <end position="267"/>
    </location>
</feature>
<dbReference type="Pfam" id="PF07859">
    <property type="entry name" value="Abhydrolase_3"/>
    <property type="match status" value="1"/>
</dbReference>
<dbReference type="GO" id="GO:0016787">
    <property type="term" value="F:hydrolase activity"/>
    <property type="evidence" value="ECO:0007669"/>
    <property type="project" value="UniProtKB-KW"/>
</dbReference>